<dbReference type="EC" id="2.7.7.65" evidence="2"/>
<dbReference type="InterPro" id="IPR043128">
    <property type="entry name" value="Rev_trsase/Diguanyl_cyclase"/>
</dbReference>
<dbReference type="EMBL" id="MKIN01000022">
    <property type="protein sequence ID" value="OLP49397.1"/>
    <property type="molecule type" value="Genomic_DNA"/>
</dbReference>
<dbReference type="EMBL" id="JACIED010000001">
    <property type="protein sequence ID" value="MBB4006455.1"/>
    <property type="molecule type" value="Genomic_DNA"/>
</dbReference>
<dbReference type="Pfam" id="PF02743">
    <property type="entry name" value="dCache_1"/>
    <property type="match status" value="1"/>
</dbReference>
<evidence type="ECO:0000256" key="2">
    <source>
        <dbReference type="ARBA" id="ARBA00012528"/>
    </source>
</evidence>
<dbReference type="GO" id="GO:0005886">
    <property type="term" value="C:plasma membrane"/>
    <property type="evidence" value="ECO:0007669"/>
    <property type="project" value="UniProtKB-SubCell"/>
</dbReference>
<evidence type="ECO:0000313" key="12">
    <source>
        <dbReference type="EMBL" id="OLP49397.1"/>
    </source>
</evidence>
<dbReference type="FunFam" id="3.30.70.270:FF:000001">
    <property type="entry name" value="Diguanylate cyclase domain protein"/>
    <property type="match status" value="1"/>
</dbReference>
<dbReference type="PANTHER" id="PTHR45138">
    <property type="entry name" value="REGULATORY COMPONENTS OF SENSORY TRANSDUCTION SYSTEM"/>
    <property type="match status" value="1"/>
</dbReference>
<dbReference type="SUPFAM" id="SSF55073">
    <property type="entry name" value="Nucleotide cyclase"/>
    <property type="match status" value="1"/>
</dbReference>
<evidence type="ECO:0000259" key="10">
    <source>
        <dbReference type="PROSITE" id="PS50887"/>
    </source>
</evidence>
<dbReference type="InterPro" id="IPR033479">
    <property type="entry name" value="dCache_1"/>
</dbReference>
<feature type="domain" description="PAS" evidence="8">
    <location>
        <begin position="311"/>
        <end position="381"/>
    </location>
</feature>
<dbReference type="InterPro" id="IPR029787">
    <property type="entry name" value="Nucleotide_cyclase"/>
</dbReference>
<comment type="subcellular location">
    <subcellularLocation>
        <location evidence="1">Cell membrane</location>
        <topology evidence="1">Multi-pass membrane protein</topology>
    </subcellularLocation>
</comment>
<dbReference type="CDD" id="cd12914">
    <property type="entry name" value="PDC1_DGC_like"/>
    <property type="match status" value="1"/>
</dbReference>
<dbReference type="CDD" id="cd12915">
    <property type="entry name" value="PDC2_DGC_like"/>
    <property type="match status" value="1"/>
</dbReference>
<evidence type="ECO:0000256" key="6">
    <source>
        <dbReference type="ARBA" id="ARBA00023136"/>
    </source>
</evidence>
<evidence type="ECO:0000313" key="11">
    <source>
        <dbReference type="EMBL" id="MBB4006455.1"/>
    </source>
</evidence>
<dbReference type="NCBIfam" id="TIGR00254">
    <property type="entry name" value="GGDEF"/>
    <property type="match status" value="1"/>
</dbReference>
<dbReference type="CDD" id="cd01949">
    <property type="entry name" value="GGDEF"/>
    <property type="match status" value="1"/>
</dbReference>
<dbReference type="GO" id="GO:0043709">
    <property type="term" value="P:cell adhesion involved in single-species biofilm formation"/>
    <property type="evidence" value="ECO:0007669"/>
    <property type="project" value="TreeGrafter"/>
</dbReference>
<dbReference type="GO" id="GO:0052621">
    <property type="term" value="F:diguanylate cyclase activity"/>
    <property type="evidence" value="ECO:0007669"/>
    <property type="project" value="UniProtKB-EC"/>
</dbReference>
<dbReference type="GO" id="GO:1902201">
    <property type="term" value="P:negative regulation of bacterial-type flagellum-dependent cell motility"/>
    <property type="evidence" value="ECO:0007669"/>
    <property type="project" value="TreeGrafter"/>
</dbReference>
<evidence type="ECO:0000256" key="1">
    <source>
        <dbReference type="ARBA" id="ARBA00004651"/>
    </source>
</evidence>
<keyword evidence="4" id="KW-0812">Transmembrane</keyword>
<keyword evidence="6" id="KW-0472">Membrane</keyword>
<evidence type="ECO:0000313" key="13">
    <source>
        <dbReference type="Proteomes" id="UP000185598"/>
    </source>
</evidence>
<accession>A0A1Q9A4J2</accession>
<dbReference type="CDD" id="cd00130">
    <property type="entry name" value="PAS"/>
    <property type="match status" value="1"/>
</dbReference>
<dbReference type="Pfam" id="PF08448">
    <property type="entry name" value="PAS_4"/>
    <property type="match status" value="1"/>
</dbReference>
<reference evidence="12 13" key="1">
    <citation type="submission" date="2016-09" db="EMBL/GenBank/DDBJ databases">
        <title>Rhizobium oryziradicis sp. nov., isolated from the root of rice.</title>
        <authorList>
            <person name="Zhao J."/>
            <person name="Zhang X."/>
        </authorList>
    </citation>
    <scope>NUCLEOTIDE SEQUENCE [LARGE SCALE GENOMIC DNA]</scope>
    <source>
        <strain evidence="12 13">14971</strain>
    </source>
</reference>
<feature type="domain" description="PAC" evidence="9">
    <location>
        <begin position="381"/>
        <end position="435"/>
    </location>
</feature>
<evidence type="ECO:0000256" key="5">
    <source>
        <dbReference type="ARBA" id="ARBA00022989"/>
    </source>
</evidence>
<dbReference type="SMART" id="SM00091">
    <property type="entry name" value="PAS"/>
    <property type="match status" value="1"/>
</dbReference>
<dbReference type="InterPro" id="IPR013656">
    <property type="entry name" value="PAS_4"/>
</dbReference>
<dbReference type="SMART" id="SM00267">
    <property type="entry name" value="GGDEF"/>
    <property type="match status" value="1"/>
</dbReference>
<dbReference type="SUPFAM" id="SSF55785">
    <property type="entry name" value="PYP-like sensor domain (PAS domain)"/>
    <property type="match status" value="1"/>
</dbReference>
<dbReference type="InterPro" id="IPR035965">
    <property type="entry name" value="PAS-like_dom_sf"/>
</dbReference>
<evidence type="ECO:0000259" key="9">
    <source>
        <dbReference type="PROSITE" id="PS50113"/>
    </source>
</evidence>
<evidence type="ECO:0000259" key="8">
    <source>
        <dbReference type="PROSITE" id="PS50112"/>
    </source>
</evidence>
<dbReference type="STRING" id="887144.BJF91_20345"/>
<dbReference type="InterPro" id="IPR000014">
    <property type="entry name" value="PAS"/>
</dbReference>
<reference evidence="11 14" key="2">
    <citation type="submission" date="2020-08" db="EMBL/GenBank/DDBJ databases">
        <title>Genomic Encyclopedia of Type Strains, Phase IV (KMG-IV): sequencing the most valuable type-strain genomes for metagenomic binning, comparative biology and taxonomic classification.</title>
        <authorList>
            <person name="Goeker M."/>
        </authorList>
    </citation>
    <scope>NUCLEOTIDE SEQUENCE [LARGE SCALE GENOMIC DNA]</scope>
    <source>
        <strain evidence="11 14">DSM 100021</strain>
    </source>
</reference>
<sequence length="614" mass="67840">MVIFSCVVLFLSLAVWFELSSWNAQLSRTNSYMTQTARAIAQHTDDVIEVAKQPLAGVTFQISDKNKTVLHSLELIHVMRDMVKRSPYLRSLAYIGADGRLIESTVDSFAGGLDLSGQAYFTRHRNDISLEPLIDGPYKGLLSEQWFITLSQRLNNDQGQFAGVVVATVDIKHFVNFFNSFDTFDGGTFAMIDATGRLLIRTPMNESAMGKSLADTPLYRDALLVSNSGNFNYVSPFDNIRKASGYFKSSKTGITALVAIPKQAVLRHWIRLAQTRWLCSLIALAASVGLAIYLSRQSELRRRDERIIAAREAEFQVIANASSDLIEKLDDHGIRQYVSAASRSVLGIEPEKLVGQSILESYDADARQYWIEALANITAGSSVERLIVRRQKESGELAWLETVVTRVRSFSAGSGMVAVTRDVTSQKRVQEELDRLANTDELTQLSNKRHFTGQLKRLASEARMVGTPLSLLVLDVDRFKLFNDTYGHLPGDTCLQAISAEIQHTIRQGVDLAARYGGEEIAVLLPGMTETEAWAMADLIRHRIALLGIVHQKNQPWGHVTVSIGVASLCHDNDPSDDALFVKADQALYLAKNTGRNKVVGSADVSDQQTAAAA</sequence>
<dbReference type="Gene3D" id="3.30.70.270">
    <property type="match status" value="1"/>
</dbReference>
<dbReference type="Gene3D" id="3.30.450.20">
    <property type="entry name" value="PAS domain"/>
    <property type="match status" value="3"/>
</dbReference>
<dbReference type="PANTHER" id="PTHR45138:SF9">
    <property type="entry name" value="DIGUANYLATE CYCLASE DGCM-RELATED"/>
    <property type="match status" value="1"/>
</dbReference>
<keyword evidence="5" id="KW-1133">Transmembrane helix</keyword>
<keyword evidence="3" id="KW-1003">Cell membrane</keyword>
<evidence type="ECO:0000256" key="4">
    <source>
        <dbReference type="ARBA" id="ARBA00022692"/>
    </source>
</evidence>
<comment type="caution">
    <text evidence="12">The sequence shown here is derived from an EMBL/GenBank/DDBJ whole genome shotgun (WGS) entry which is preliminary data.</text>
</comment>
<evidence type="ECO:0000256" key="7">
    <source>
        <dbReference type="ARBA" id="ARBA00034247"/>
    </source>
</evidence>
<comment type="catalytic activity">
    <reaction evidence="7">
        <text>2 GTP = 3',3'-c-di-GMP + 2 diphosphate</text>
        <dbReference type="Rhea" id="RHEA:24898"/>
        <dbReference type="ChEBI" id="CHEBI:33019"/>
        <dbReference type="ChEBI" id="CHEBI:37565"/>
        <dbReference type="ChEBI" id="CHEBI:58805"/>
        <dbReference type="EC" id="2.7.7.65"/>
    </reaction>
</comment>
<dbReference type="RefSeq" id="WP_075615187.1">
    <property type="nucleotide sequence ID" value="NZ_JACIED010000001.1"/>
</dbReference>
<dbReference type="PROSITE" id="PS50112">
    <property type="entry name" value="PAS"/>
    <property type="match status" value="1"/>
</dbReference>
<protein>
    <recommendedName>
        <fullName evidence="2">diguanylate cyclase</fullName>
        <ecNumber evidence="2">2.7.7.65</ecNumber>
    </recommendedName>
</protein>
<dbReference type="Pfam" id="PF00990">
    <property type="entry name" value="GGDEF"/>
    <property type="match status" value="1"/>
</dbReference>
<feature type="domain" description="GGDEF" evidence="10">
    <location>
        <begin position="467"/>
        <end position="604"/>
    </location>
</feature>
<keyword evidence="13" id="KW-1185">Reference proteome</keyword>
<organism evidence="12 13">
    <name type="scientific">Allorhizobium taibaishanense</name>
    <dbReference type="NCBI Taxonomy" id="887144"/>
    <lineage>
        <taxon>Bacteria</taxon>
        <taxon>Pseudomonadati</taxon>
        <taxon>Pseudomonadota</taxon>
        <taxon>Alphaproteobacteria</taxon>
        <taxon>Hyphomicrobiales</taxon>
        <taxon>Rhizobiaceae</taxon>
        <taxon>Rhizobium/Agrobacterium group</taxon>
        <taxon>Allorhizobium</taxon>
    </lineage>
</organism>
<dbReference type="Proteomes" id="UP000544107">
    <property type="component" value="Unassembled WGS sequence"/>
</dbReference>
<proteinExistence type="predicted"/>
<evidence type="ECO:0000313" key="14">
    <source>
        <dbReference type="Proteomes" id="UP000544107"/>
    </source>
</evidence>
<dbReference type="NCBIfam" id="TIGR00229">
    <property type="entry name" value="sensory_box"/>
    <property type="match status" value="1"/>
</dbReference>
<dbReference type="InterPro" id="IPR000700">
    <property type="entry name" value="PAS-assoc_C"/>
</dbReference>
<dbReference type="InterPro" id="IPR050469">
    <property type="entry name" value="Diguanylate_Cyclase"/>
</dbReference>
<evidence type="ECO:0000256" key="3">
    <source>
        <dbReference type="ARBA" id="ARBA00022475"/>
    </source>
</evidence>
<dbReference type="PROSITE" id="PS50887">
    <property type="entry name" value="GGDEF"/>
    <property type="match status" value="1"/>
</dbReference>
<dbReference type="InterPro" id="IPR000160">
    <property type="entry name" value="GGDEF_dom"/>
</dbReference>
<dbReference type="AlphaFoldDB" id="A0A1Q9A4J2"/>
<name>A0A1Q9A4J2_9HYPH</name>
<gene>
    <name evidence="12" type="ORF">BJF91_20345</name>
    <name evidence="11" type="ORF">GGQ71_000691</name>
</gene>
<dbReference type="PROSITE" id="PS50113">
    <property type="entry name" value="PAC"/>
    <property type="match status" value="1"/>
</dbReference>
<dbReference type="Proteomes" id="UP000185598">
    <property type="component" value="Unassembled WGS sequence"/>
</dbReference>